<reference evidence="9" key="1">
    <citation type="journal article" date="2019" name="Int. J. Syst. Evol. Microbiol.">
        <title>The Global Catalogue of Microorganisms (GCM) 10K type strain sequencing project: providing services to taxonomists for standard genome sequencing and annotation.</title>
        <authorList>
            <consortium name="The Broad Institute Genomics Platform"/>
            <consortium name="The Broad Institute Genome Sequencing Center for Infectious Disease"/>
            <person name="Wu L."/>
            <person name="Ma J."/>
        </authorList>
    </citation>
    <scope>NUCLEOTIDE SEQUENCE [LARGE SCALE GENOMIC DNA]</scope>
    <source>
        <strain evidence="9">KCTC 52039</strain>
    </source>
</reference>
<proteinExistence type="predicted"/>
<dbReference type="Pfam" id="PF01553">
    <property type="entry name" value="Acyltransferase"/>
    <property type="match status" value="1"/>
</dbReference>
<dbReference type="PANTHER" id="PTHR12563:SF17">
    <property type="entry name" value="DIHYDROXYACETONE PHOSPHATE ACYLTRANSFERASE"/>
    <property type="match status" value="1"/>
</dbReference>
<keyword evidence="6" id="KW-0812">Transmembrane</keyword>
<dbReference type="InterPro" id="IPR002123">
    <property type="entry name" value="Plipid/glycerol_acylTrfase"/>
</dbReference>
<comment type="caution">
    <text evidence="8">The sequence shown here is derived from an EMBL/GenBank/DDBJ whole genome shotgun (WGS) entry which is preliminary data.</text>
</comment>
<dbReference type="SMART" id="SM00563">
    <property type="entry name" value="PlsC"/>
    <property type="match status" value="1"/>
</dbReference>
<name>A0ABV7IYH9_9RHOB</name>
<evidence type="ECO:0000256" key="2">
    <source>
        <dbReference type="ARBA" id="ARBA00004765"/>
    </source>
</evidence>
<evidence type="ECO:0000256" key="6">
    <source>
        <dbReference type="SAM" id="Phobius"/>
    </source>
</evidence>
<evidence type="ECO:0000313" key="8">
    <source>
        <dbReference type="EMBL" id="MFC3180848.1"/>
    </source>
</evidence>
<dbReference type="EMBL" id="JBHRTO010000001">
    <property type="protein sequence ID" value="MFC3180848.1"/>
    <property type="molecule type" value="Genomic_DNA"/>
</dbReference>
<dbReference type="SUPFAM" id="SSF69593">
    <property type="entry name" value="Glycerol-3-phosphate (1)-acyltransferase"/>
    <property type="match status" value="1"/>
</dbReference>
<dbReference type="Proteomes" id="UP001595547">
    <property type="component" value="Unassembled WGS sequence"/>
</dbReference>
<evidence type="ECO:0000256" key="1">
    <source>
        <dbReference type="ARBA" id="ARBA00004184"/>
    </source>
</evidence>
<keyword evidence="9" id="KW-1185">Reference proteome</keyword>
<sequence length="451" mass="49744">MTEPVAVPFWLLLLILAFAAITFASHFLFPSVRWFFRKRAEKALARLNKRLDRPIEFFKLARRQDMIVRLSYDPRVLEAVADHASETGVPGSVAFEQARRYAREIVPGFSATLYFGVAIRLARWLSRLAYRVRIGKVDAALAHIDPKATVIFVMNHRSNMDYVLITWLVANRSAISYAVGEWARIWPLSALIRSMGAYFIRRGSRNTLYRRVLARYVQMATAQGTTQAIFPEGGLSLDGRVGAAKMGLLSYIVSAYEPGGRDVVFVPVGLAYDRVLEDRILTEAANAGTRRFRGKPLAIIVFLLRNLWRKFRGRFKGFGTTAAGFGPPVSLRAFLAESPDAPTEDLGAYLMAEITKVVPVLPVPLVAAALLKKPADRAALASAVSALQARLSAQGAVQKLPPQGLEAVLDEGLTPLINRNLINTNLQITPGSAALIDFYAAPVLQRLEVAP</sequence>
<feature type="domain" description="Phospholipid/glycerol acyltransferase" evidence="7">
    <location>
        <begin position="150"/>
        <end position="273"/>
    </location>
</feature>
<evidence type="ECO:0000256" key="4">
    <source>
        <dbReference type="ARBA" id="ARBA00013432"/>
    </source>
</evidence>
<keyword evidence="8" id="KW-0012">Acyltransferase</keyword>
<dbReference type="RefSeq" id="WP_380072468.1">
    <property type="nucleotide sequence ID" value="NZ_JBHRTO010000001.1"/>
</dbReference>
<dbReference type="Pfam" id="PF19277">
    <property type="entry name" value="GPAT_C"/>
    <property type="match status" value="1"/>
</dbReference>
<feature type="transmembrane region" description="Helical" evidence="6">
    <location>
        <begin position="6"/>
        <end position="29"/>
    </location>
</feature>
<evidence type="ECO:0000313" key="9">
    <source>
        <dbReference type="Proteomes" id="UP001595547"/>
    </source>
</evidence>
<dbReference type="InterPro" id="IPR045520">
    <property type="entry name" value="GPAT/DHAPAT_C"/>
</dbReference>
<keyword evidence="6" id="KW-0472">Membrane</keyword>
<comment type="pathway">
    <text evidence="2">Phospholipid metabolism; CDP-diacylglycerol biosynthesis; CDP-diacylglycerol from sn-glycerol 3-phosphate: step 1/3.</text>
</comment>
<protein>
    <recommendedName>
        <fullName evidence="4">Glycerol-3-phosphate acyltransferase</fullName>
        <ecNumber evidence="3">2.3.1.15</ecNumber>
    </recommendedName>
</protein>
<evidence type="ECO:0000256" key="5">
    <source>
        <dbReference type="ARBA" id="ARBA00048427"/>
    </source>
</evidence>
<gene>
    <name evidence="8" type="ORF">ACFOGH_07600</name>
</gene>
<dbReference type="EC" id="2.3.1.15" evidence="3"/>
<evidence type="ECO:0000259" key="7">
    <source>
        <dbReference type="SMART" id="SM00563"/>
    </source>
</evidence>
<comment type="subcellular location">
    <subcellularLocation>
        <location evidence="1">Endomembrane system</location>
        <topology evidence="1">Peripheral membrane protein</topology>
    </subcellularLocation>
</comment>
<dbReference type="InterPro" id="IPR022284">
    <property type="entry name" value="GPAT/DHAPAT"/>
</dbReference>
<accession>A0ABV7IYH9</accession>
<comment type="catalytic activity">
    <reaction evidence="5">
        <text>sn-glycerol 3-phosphate + an acyl-CoA = a 1-acyl-sn-glycero-3-phosphate + CoA</text>
        <dbReference type="Rhea" id="RHEA:15325"/>
        <dbReference type="ChEBI" id="CHEBI:57287"/>
        <dbReference type="ChEBI" id="CHEBI:57597"/>
        <dbReference type="ChEBI" id="CHEBI:57970"/>
        <dbReference type="ChEBI" id="CHEBI:58342"/>
        <dbReference type="EC" id="2.3.1.15"/>
    </reaction>
</comment>
<dbReference type="PANTHER" id="PTHR12563">
    <property type="entry name" value="GLYCEROL-3-PHOSPHATE ACYLTRANSFERASE"/>
    <property type="match status" value="1"/>
</dbReference>
<keyword evidence="8" id="KW-0808">Transferase</keyword>
<keyword evidence="6" id="KW-1133">Transmembrane helix</keyword>
<dbReference type="GO" id="GO:0016746">
    <property type="term" value="F:acyltransferase activity"/>
    <property type="evidence" value="ECO:0007669"/>
    <property type="project" value="UniProtKB-KW"/>
</dbReference>
<organism evidence="8 9">
    <name type="scientific">Cypionkella sinensis</name>
    <dbReference type="NCBI Taxonomy" id="1756043"/>
    <lineage>
        <taxon>Bacteria</taxon>
        <taxon>Pseudomonadati</taxon>
        <taxon>Pseudomonadota</taxon>
        <taxon>Alphaproteobacteria</taxon>
        <taxon>Rhodobacterales</taxon>
        <taxon>Paracoccaceae</taxon>
        <taxon>Cypionkella</taxon>
    </lineage>
</organism>
<evidence type="ECO:0000256" key="3">
    <source>
        <dbReference type="ARBA" id="ARBA00013113"/>
    </source>
</evidence>